<evidence type="ECO:0000313" key="7">
    <source>
        <dbReference type="EMBL" id="MBW8483732.1"/>
    </source>
</evidence>
<dbReference type="Proteomes" id="UP000774570">
    <property type="component" value="Unassembled WGS sequence"/>
</dbReference>
<keyword evidence="2" id="KW-0547">Nucleotide-binding</keyword>
<dbReference type="Pfam" id="PF00069">
    <property type="entry name" value="Pkinase"/>
    <property type="match status" value="1"/>
</dbReference>
<dbReference type="PANTHER" id="PTHR43289">
    <property type="entry name" value="MITOGEN-ACTIVATED PROTEIN KINASE KINASE KINASE 20-RELATED"/>
    <property type="match status" value="1"/>
</dbReference>
<accession>A0ABS7FVX7</accession>
<keyword evidence="8" id="KW-1185">Reference proteome</keyword>
<protein>
    <submittedName>
        <fullName evidence="7">Serine/threonine protein kinase</fullName>
    </submittedName>
</protein>
<proteinExistence type="predicted"/>
<feature type="region of interest" description="Disordered" evidence="5">
    <location>
        <begin position="321"/>
        <end position="343"/>
    </location>
</feature>
<dbReference type="PANTHER" id="PTHR43289:SF34">
    <property type="entry name" value="SERINE_THREONINE-PROTEIN KINASE YBDM-RELATED"/>
    <property type="match status" value="1"/>
</dbReference>
<dbReference type="PROSITE" id="PS50011">
    <property type="entry name" value="PROTEIN_KINASE_DOM"/>
    <property type="match status" value="1"/>
</dbReference>
<evidence type="ECO:0000259" key="6">
    <source>
        <dbReference type="PROSITE" id="PS50011"/>
    </source>
</evidence>
<organism evidence="7 8">
    <name type="scientific">Actinomadura parmotrematis</name>
    <dbReference type="NCBI Taxonomy" id="2864039"/>
    <lineage>
        <taxon>Bacteria</taxon>
        <taxon>Bacillati</taxon>
        <taxon>Actinomycetota</taxon>
        <taxon>Actinomycetes</taxon>
        <taxon>Streptosporangiales</taxon>
        <taxon>Thermomonosporaceae</taxon>
        <taxon>Actinomadura</taxon>
    </lineage>
</organism>
<gene>
    <name evidence="7" type="ORF">K1Y72_15195</name>
</gene>
<keyword evidence="7" id="KW-0723">Serine/threonine-protein kinase</keyword>
<name>A0ABS7FVX7_9ACTN</name>
<keyword evidence="3 7" id="KW-0418">Kinase</keyword>
<keyword evidence="1" id="KW-0808">Transferase</keyword>
<dbReference type="Gene3D" id="3.30.200.20">
    <property type="entry name" value="Phosphorylase Kinase, domain 1"/>
    <property type="match status" value="1"/>
</dbReference>
<evidence type="ECO:0000256" key="4">
    <source>
        <dbReference type="ARBA" id="ARBA00022840"/>
    </source>
</evidence>
<dbReference type="GO" id="GO:0004674">
    <property type="term" value="F:protein serine/threonine kinase activity"/>
    <property type="evidence" value="ECO:0007669"/>
    <property type="project" value="UniProtKB-KW"/>
</dbReference>
<dbReference type="SUPFAM" id="SSF56112">
    <property type="entry name" value="Protein kinase-like (PK-like)"/>
    <property type="match status" value="1"/>
</dbReference>
<evidence type="ECO:0000313" key="8">
    <source>
        <dbReference type="Proteomes" id="UP000774570"/>
    </source>
</evidence>
<dbReference type="Gene3D" id="1.10.510.10">
    <property type="entry name" value="Transferase(Phosphotransferase) domain 1"/>
    <property type="match status" value="1"/>
</dbReference>
<feature type="domain" description="Protein kinase" evidence="6">
    <location>
        <begin position="18"/>
        <end position="270"/>
    </location>
</feature>
<dbReference type="InterPro" id="IPR000719">
    <property type="entry name" value="Prot_kinase_dom"/>
</dbReference>
<dbReference type="EMBL" id="JAIBOA010000008">
    <property type="protein sequence ID" value="MBW8483732.1"/>
    <property type="molecule type" value="Genomic_DNA"/>
</dbReference>
<evidence type="ECO:0000256" key="5">
    <source>
        <dbReference type="SAM" id="MobiDB-lite"/>
    </source>
</evidence>
<evidence type="ECO:0000256" key="2">
    <source>
        <dbReference type="ARBA" id="ARBA00022741"/>
    </source>
</evidence>
<dbReference type="InterPro" id="IPR008271">
    <property type="entry name" value="Ser/Thr_kinase_AS"/>
</dbReference>
<reference evidence="7 8" key="1">
    <citation type="submission" date="2021-07" db="EMBL/GenBank/DDBJ databases">
        <title>Actinomadura sp. PM05-2 isolated from lichen.</title>
        <authorList>
            <person name="Somphong A."/>
            <person name="Phongsopitanun W."/>
            <person name="Tanasupawat S."/>
            <person name="Peongsungnone V."/>
        </authorList>
    </citation>
    <scope>NUCLEOTIDE SEQUENCE [LARGE SCALE GENOMIC DNA]</scope>
    <source>
        <strain evidence="7 8">PM05-2</strain>
    </source>
</reference>
<dbReference type="CDD" id="cd14014">
    <property type="entry name" value="STKc_PknB_like"/>
    <property type="match status" value="1"/>
</dbReference>
<comment type="caution">
    <text evidence="7">The sequence shown here is derived from an EMBL/GenBank/DDBJ whole genome shotgun (WGS) entry which is preliminary data.</text>
</comment>
<dbReference type="PROSITE" id="PS00108">
    <property type="entry name" value="PROTEIN_KINASE_ST"/>
    <property type="match status" value="1"/>
</dbReference>
<sequence length="452" mass="46285">MPSGEPLRPDDPARIGPYTLLGRLGAGGQGVVYAGAAPSGARVAVKLLRAGFDDRDARARFLRELDTAKRVSQFCTAAVLDADAVGDRPYIVSELVDGPPLQEVVRERGPLAGGALERLAVGTATALVAIHRAGVVHRDLKPHNVLLGPDGPRVIDFGIARALDGATLTAGGIVGTPAYMAPEQFSGERAGPASDVFAWAGTMVFASCGRPPFGNDSLAAVSGRILHAEPDLGGLAGPLRDLVARCLGKDPAHRPTASQVLETLLGRRALPPAPETPTVVPGQDATAASARRAPVRRTRLLLLGVVGVFLAAALATGPALHSAFSSDPPAAPSPSASGRPAPAGFAPGFAGTWTGRVRQSDGKVLTVILKLPAGSARGTVRYPGQRCSGTETLLGQTGEVLTLREQITGGAARCVAAGTVTLARRPGGLTFNYTAASKGRTWAVVGSLARTP</sequence>
<dbReference type="SMART" id="SM00220">
    <property type="entry name" value="S_TKc"/>
    <property type="match status" value="1"/>
</dbReference>
<evidence type="ECO:0000256" key="3">
    <source>
        <dbReference type="ARBA" id="ARBA00022777"/>
    </source>
</evidence>
<evidence type="ECO:0000256" key="1">
    <source>
        <dbReference type="ARBA" id="ARBA00022679"/>
    </source>
</evidence>
<dbReference type="InterPro" id="IPR011009">
    <property type="entry name" value="Kinase-like_dom_sf"/>
</dbReference>
<keyword evidence="4" id="KW-0067">ATP-binding</keyword>
<dbReference type="RefSeq" id="WP_220166944.1">
    <property type="nucleotide sequence ID" value="NZ_JAIBOA010000008.1"/>
</dbReference>